<evidence type="ECO:0000313" key="3">
    <source>
        <dbReference type="Proteomes" id="UP001055153"/>
    </source>
</evidence>
<organism evidence="2 3">
    <name type="scientific">Methylobacterium isbiliense</name>
    <dbReference type="NCBI Taxonomy" id="315478"/>
    <lineage>
        <taxon>Bacteria</taxon>
        <taxon>Pseudomonadati</taxon>
        <taxon>Pseudomonadota</taxon>
        <taxon>Alphaproteobacteria</taxon>
        <taxon>Hyphomicrobiales</taxon>
        <taxon>Methylobacteriaceae</taxon>
        <taxon>Methylobacterium</taxon>
    </lineage>
</organism>
<dbReference type="SUPFAM" id="SSF52833">
    <property type="entry name" value="Thioredoxin-like"/>
    <property type="match status" value="1"/>
</dbReference>
<dbReference type="RefSeq" id="WP_238237367.1">
    <property type="nucleotide sequence ID" value="NZ_BPQQ01000046.1"/>
</dbReference>
<dbReference type="InterPro" id="IPR051470">
    <property type="entry name" value="Thiol:disulfide_interchange"/>
</dbReference>
<dbReference type="PROSITE" id="PS51318">
    <property type="entry name" value="TAT"/>
    <property type="match status" value="1"/>
</dbReference>
<dbReference type="Pfam" id="PF01323">
    <property type="entry name" value="DSBA"/>
    <property type="match status" value="1"/>
</dbReference>
<gene>
    <name evidence="2" type="ORF">GMJLKIPL_3983</name>
</gene>
<dbReference type="PROSITE" id="PS51352">
    <property type="entry name" value="THIOREDOXIN_2"/>
    <property type="match status" value="1"/>
</dbReference>
<evidence type="ECO:0000313" key="2">
    <source>
        <dbReference type="EMBL" id="GJE02039.1"/>
    </source>
</evidence>
<accession>A0ABQ4SFX9</accession>
<dbReference type="PANTHER" id="PTHR35272">
    <property type="entry name" value="THIOL:DISULFIDE INTERCHANGE PROTEIN DSBC-RELATED"/>
    <property type="match status" value="1"/>
</dbReference>
<comment type="caution">
    <text evidence="2">The sequence shown here is derived from an EMBL/GenBank/DDBJ whole genome shotgun (WGS) entry which is preliminary data.</text>
</comment>
<feature type="domain" description="Thioredoxin" evidence="1">
    <location>
        <begin position="35"/>
        <end position="187"/>
    </location>
</feature>
<dbReference type="InterPro" id="IPR006311">
    <property type="entry name" value="TAT_signal"/>
</dbReference>
<dbReference type="Proteomes" id="UP001055153">
    <property type="component" value="Unassembled WGS sequence"/>
</dbReference>
<dbReference type="EMBL" id="BPQQ01000046">
    <property type="protein sequence ID" value="GJE02039.1"/>
    <property type="molecule type" value="Genomic_DNA"/>
</dbReference>
<reference evidence="2" key="1">
    <citation type="journal article" date="2021" name="Front. Microbiol.">
        <title>Comprehensive Comparative Genomics and Phenotyping of Methylobacterium Species.</title>
        <authorList>
            <person name="Alessa O."/>
            <person name="Ogura Y."/>
            <person name="Fujitani Y."/>
            <person name="Takami H."/>
            <person name="Hayashi T."/>
            <person name="Sahin N."/>
            <person name="Tani A."/>
        </authorList>
    </citation>
    <scope>NUCLEOTIDE SEQUENCE</scope>
    <source>
        <strain evidence="2">DSM 17168</strain>
    </source>
</reference>
<keyword evidence="3" id="KW-1185">Reference proteome</keyword>
<dbReference type="Gene3D" id="3.40.30.10">
    <property type="entry name" value="Glutaredoxin"/>
    <property type="match status" value="1"/>
</dbReference>
<evidence type="ECO:0000259" key="1">
    <source>
        <dbReference type="PROSITE" id="PS51352"/>
    </source>
</evidence>
<dbReference type="InterPro" id="IPR013766">
    <property type="entry name" value="Thioredoxin_domain"/>
</dbReference>
<dbReference type="InterPro" id="IPR036249">
    <property type="entry name" value="Thioredoxin-like_sf"/>
</dbReference>
<dbReference type="InterPro" id="IPR001853">
    <property type="entry name" value="DSBA-like_thioredoxin_dom"/>
</dbReference>
<dbReference type="PANTHER" id="PTHR35272:SF3">
    <property type="entry name" value="THIOL:DISULFIDE INTERCHANGE PROTEIN DSBC"/>
    <property type="match status" value="1"/>
</dbReference>
<name>A0ABQ4SFX9_9HYPH</name>
<sequence>MSLNRRRFMAVSAVLATGIGQARAETGEGWYAIRSDEGTPVQNLRLPVELFSEVDELPGLIRVGSEAADVTLVEFYDYNCPFCRKAAKDLEVLISADKGLRLGLVNNPILSPQSKDAARIELAVLKLRGSALAYDFHRRLYRVPGKIDGEKALAVAVELGSTRDEITRVAGGADIGEALEWQLRLAASLGFAATPSFLIAGAGVLGYPGPKSLARIVASVRQCDEIACGG</sequence>
<protein>
    <recommendedName>
        <fullName evidence="1">Thioredoxin domain-containing protein</fullName>
    </recommendedName>
</protein>
<proteinExistence type="predicted"/>
<reference evidence="2" key="2">
    <citation type="submission" date="2021-08" db="EMBL/GenBank/DDBJ databases">
        <authorList>
            <person name="Tani A."/>
            <person name="Ola A."/>
            <person name="Ogura Y."/>
            <person name="Katsura K."/>
            <person name="Hayashi T."/>
        </authorList>
    </citation>
    <scope>NUCLEOTIDE SEQUENCE</scope>
    <source>
        <strain evidence="2">DSM 17168</strain>
    </source>
</reference>